<comment type="caution">
    <text evidence="1">The sequence shown here is derived from an EMBL/GenBank/DDBJ whole genome shotgun (WGS) entry which is preliminary data.</text>
</comment>
<dbReference type="Proteomes" id="UP001151699">
    <property type="component" value="Chromosome A"/>
</dbReference>
<protein>
    <submittedName>
        <fullName evidence="1">Uncharacterized protein</fullName>
    </submittedName>
</protein>
<dbReference type="EMBL" id="WJQU01000001">
    <property type="protein sequence ID" value="KAJ6649598.1"/>
    <property type="molecule type" value="Genomic_DNA"/>
</dbReference>
<name>A0A9Q0S9W8_9DIPT</name>
<organism evidence="1 2">
    <name type="scientific">Pseudolycoriella hygida</name>
    <dbReference type="NCBI Taxonomy" id="35572"/>
    <lineage>
        <taxon>Eukaryota</taxon>
        <taxon>Metazoa</taxon>
        <taxon>Ecdysozoa</taxon>
        <taxon>Arthropoda</taxon>
        <taxon>Hexapoda</taxon>
        <taxon>Insecta</taxon>
        <taxon>Pterygota</taxon>
        <taxon>Neoptera</taxon>
        <taxon>Endopterygota</taxon>
        <taxon>Diptera</taxon>
        <taxon>Nematocera</taxon>
        <taxon>Sciaroidea</taxon>
        <taxon>Sciaridae</taxon>
        <taxon>Pseudolycoriella</taxon>
    </lineage>
</organism>
<accession>A0A9Q0S9W8</accession>
<evidence type="ECO:0000313" key="1">
    <source>
        <dbReference type="EMBL" id="KAJ6649598.1"/>
    </source>
</evidence>
<evidence type="ECO:0000313" key="2">
    <source>
        <dbReference type="Proteomes" id="UP001151699"/>
    </source>
</evidence>
<dbReference type="AlphaFoldDB" id="A0A9Q0S9W8"/>
<sequence length="167" mass="19781">MGMGQRLIHKLFTAFSATCWGTRLIFSEYVHMLLMLDTRKLNPMHTEFMTHSFLIHFLERSYRSRDQVKKCQKNIQNHRKVRTTLSKFYLTYVTSHQIKMPLSSNKSHTFSITPENLIRIDSSAKKSIKCSTSLLSIMLLRKALLWPTQNTLDTHIRNIYFFDYNKT</sequence>
<proteinExistence type="predicted"/>
<gene>
    <name evidence="1" type="ORF">Bhyg_04836</name>
</gene>
<keyword evidence="2" id="KW-1185">Reference proteome</keyword>
<reference evidence="1" key="1">
    <citation type="submission" date="2022-07" db="EMBL/GenBank/DDBJ databases">
        <authorList>
            <person name="Trinca V."/>
            <person name="Uliana J.V.C."/>
            <person name="Torres T.T."/>
            <person name="Ward R.J."/>
            <person name="Monesi N."/>
        </authorList>
    </citation>
    <scope>NUCLEOTIDE SEQUENCE</scope>
    <source>
        <strain evidence="1">HSMRA1968</strain>
        <tissue evidence="1">Whole embryos</tissue>
    </source>
</reference>